<evidence type="ECO:0000259" key="1">
    <source>
        <dbReference type="Pfam" id="PF03478"/>
    </source>
</evidence>
<sequence length="428" mass="48298">MASSFSIITRSIGRKWFAGLSNYPIVRMIGSPSSTLYPKGMSTLAENRSSSSSSPWLMLPPAFDATVTGAVSLSYKFYNPADNKVVTLDTGKSCCHEREITHLHMRFAGSSQGWLALLSPSFDLFLYNPISRRHIKLPPVRDLPEFPPSTPIIYKLILSCSPDTPNCRAIILYNSMYALAFCCPGFSKEWTHIGDHQWLDPKSGRPFRNLEDGYCDFVYSKRHEALFTLTRDGVLESWDLRDPHSLRAVKMAEVRPMGTGKLLYPKLQLSCEVLDHLVVFGQDLFLVTHVCVDCFDFDGLYVDGHDNYQNTYDRGLPYVTTAFNVYKYNPENQDVKYVKSLNGLAFFIGYHSDSFALPAAEFPELKPNSIYFTNALDDVMSPETPTGGHDIGIFNYKNRTVLPCYYPCDVKNMSKTHPAPTWFLPSPA</sequence>
<dbReference type="PANTHER" id="PTHR44259">
    <property type="entry name" value="OS07G0183000 PROTEIN-RELATED"/>
    <property type="match status" value="1"/>
</dbReference>
<accession>A0A9N7NML8</accession>
<dbReference type="InterPro" id="IPR005174">
    <property type="entry name" value="KIB1-4_b-propeller"/>
</dbReference>
<dbReference type="PANTHER" id="PTHR44259:SF37">
    <property type="entry name" value="DUF1618 DOMAIN-CONTAINING PROTEIN"/>
    <property type="match status" value="1"/>
</dbReference>
<dbReference type="AlphaFoldDB" id="A0A9N7NML8"/>
<gene>
    <name evidence="2" type="ORF">SHERM_28003</name>
</gene>
<evidence type="ECO:0000313" key="3">
    <source>
        <dbReference type="Proteomes" id="UP001153555"/>
    </source>
</evidence>
<comment type="caution">
    <text evidence="2">The sequence shown here is derived from an EMBL/GenBank/DDBJ whole genome shotgun (WGS) entry which is preliminary data.</text>
</comment>
<dbReference type="Pfam" id="PF03478">
    <property type="entry name" value="Beta-prop_KIB1-4"/>
    <property type="match status" value="1"/>
</dbReference>
<dbReference type="EMBL" id="CACSLK010027837">
    <property type="protein sequence ID" value="CAA0832729.1"/>
    <property type="molecule type" value="Genomic_DNA"/>
</dbReference>
<protein>
    <recommendedName>
        <fullName evidence="1">KIB1-4 beta-propeller domain-containing protein</fullName>
    </recommendedName>
</protein>
<name>A0A9N7NML8_STRHE</name>
<dbReference type="InterPro" id="IPR050942">
    <property type="entry name" value="F-box_BR-signaling"/>
</dbReference>
<proteinExistence type="predicted"/>
<dbReference type="Proteomes" id="UP001153555">
    <property type="component" value="Unassembled WGS sequence"/>
</dbReference>
<keyword evidence="3" id="KW-1185">Reference proteome</keyword>
<dbReference type="OrthoDB" id="642536at2759"/>
<evidence type="ECO:0000313" key="2">
    <source>
        <dbReference type="EMBL" id="CAA0832729.1"/>
    </source>
</evidence>
<organism evidence="2 3">
    <name type="scientific">Striga hermonthica</name>
    <name type="common">Purple witchweed</name>
    <name type="synonym">Buchnera hermonthica</name>
    <dbReference type="NCBI Taxonomy" id="68872"/>
    <lineage>
        <taxon>Eukaryota</taxon>
        <taxon>Viridiplantae</taxon>
        <taxon>Streptophyta</taxon>
        <taxon>Embryophyta</taxon>
        <taxon>Tracheophyta</taxon>
        <taxon>Spermatophyta</taxon>
        <taxon>Magnoliopsida</taxon>
        <taxon>eudicotyledons</taxon>
        <taxon>Gunneridae</taxon>
        <taxon>Pentapetalae</taxon>
        <taxon>asterids</taxon>
        <taxon>lamiids</taxon>
        <taxon>Lamiales</taxon>
        <taxon>Orobanchaceae</taxon>
        <taxon>Buchnereae</taxon>
        <taxon>Striga</taxon>
    </lineage>
</organism>
<feature type="domain" description="KIB1-4 beta-propeller" evidence="1">
    <location>
        <begin position="92"/>
        <end position="395"/>
    </location>
</feature>
<reference evidence="2" key="1">
    <citation type="submission" date="2019-12" db="EMBL/GenBank/DDBJ databases">
        <authorList>
            <person name="Scholes J."/>
        </authorList>
    </citation>
    <scope>NUCLEOTIDE SEQUENCE</scope>
</reference>